<feature type="transmembrane region" description="Helical" evidence="11">
    <location>
        <begin position="320"/>
        <end position="340"/>
    </location>
</feature>
<dbReference type="PROSITE" id="PS50267">
    <property type="entry name" value="NA_NEUROTRAN_SYMP_3"/>
    <property type="match status" value="1"/>
</dbReference>
<evidence type="ECO:0000256" key="2">
    <source>
        <dbReference type="ARBA" id="ARBA00006459"/>
    </source>
</evidence>
<keyword evidence="3" id="KW-0813">Transport</keyword>
<keyword evidence="8" id="KW-0915">Sodium</keyword>
<dbReference type="OMA" id="VEMWHAT"/>
<evidence type="ECO:0000256" key="5">
    <source>
        <dbReference type="ARBA" id="ARBA00022847"/>
    </source>
</evidence>
<feature type="transmembrane region" description="Helical" evidence="11">
    <location>
        <begin position="193"/>
        <end position="219"/>
    </location>
</feature>
<evidence type="ECO:0000256" key="10">
    <source>
        <dbReference type="SAM" id="MobiDB-lite"/>
    </source>
</evidence>
<reference evidence="12 13" key="1">
    <citation type="journal article" date="2016" name="Genome Biol. Evol.">
        <title>Gene Family Evolution Reflects Adaptation to Soil Environmental Stressors in the Genome of the Collembolan Orchesella cincta.</title>
        <authorList>
            <person name="Faddeeva-Vakhrusheva A."/>
            <person name="Derks M.F."/>
            <person name="Anvar S.Y."/>
            <person name="Agamennone V."/>
            <person name="Suring W."/>
            <person name="Smit S."/>
            <person name="van Straalen N.M."/>
            <person name="Roelofs D."/>
        </authorList>
    </citation>
    <scope>NUCLEOTIDE SEQUENCE [LARGE SCALE GENOMIC DNA]</scope>
    <source>
        <tissue evidence="12">Mixed pool</tissue>
    </source>
</reference>
<dbReference type="Proteomes" id="UP000094527">
    <property type="component" value="Unassembled WGS sequence"/>
</dbReference>
<evidence type="ECO:0000256" key="1">
    <source>
        <dbReference type="ARBA" id="ARBA00004141"/>
    </source>
</evidence>
<gene>
    <name evidence="12" type="ORF">Ocin01_01972</name>
</gene>
<dbReference type="GO" id="GO:0005886">
    <property type="term" value="C:plasma membrane"/>
    <property type="evidence" value="ECO:0007669"/>
    <property type="project" value="TreeGrafter"/>
</dbReference>
<evidence type="ECO:0000313" key="12">
    <source>
        <dbReference type="EMBL" id="ODN04698.1"/>
    </source>
</evidence>
<name>A0A1D2NHF3_ORCCI</name>
<comment type="similarity">
    <text evidence="2">Belongs to the sodium:neurotransmitter symporter (SNF) (TC 2.A.22) family.</text>
</comment>
<evidence type="ECO:0000256" key="4">
    <source>
        <dbReference type="ARBA" id="ARBA00022692"/>
    </source>
</evidence>
<keyword evidence="6 11" id="KW-1133">Transmembrane helix</keyword>
<feature type="transmembrane region" description="Helical" evidence="11">
    <location>
        <begin position="594"/>
        <end position="614"/>
    </location>
</feature>
<feature type="compositionally biased region" description="Low complexity" evidence="10">
    <location>
        <begin position="823"/>
        <end position="842"/>
    </location>
</feature>
<evidence type="ECO:0000313" key="13">
    <source>
        <dbReference type="Proteomes" id="UP000094527"/>
    </source>
</evidence>
<feature type="transmembrane region" description="Helical" evidence="11">
    <location>
        <begin position="464"/>
        <end position="492"/>
    </location>
</feature>
<feature type="compositionally biased region" description="Low complexity" evidence="10">
    <location>
        <begin position="1127"/>
        <end position="1137"/>
    </location>
</feature>
<proteinExistence type="inferred from homology"/>
<keyword evidence="5" id="KW-0769">Symport</keyword>
<evidence type="ECO:0000256" key="7">
    <source>
        <dbReference type="ARBA" id="ARBA00023136"/>
    </source>
</evidence>
<evidence type="ECO:0000256" key="6">
    <source>
        <dbReference type="ARBA" id="ARBA00022989"/>
    </source>
</evidence>
<feature type="transmembrane region" description="Helical" evidence="11">
    <location>
        <begin position="513"/>
        <end position="531"/>
    </location>
</feature>
<feature type="region of interest" description="Disordered" evidence="10">
    <location>
        <begin position="823"/>
        <end position="848"/>
    </location>
</feature>
<dbReference type="GO" id="GO:0015179">
    <property type="term" value="F:L-amino acid transmembrane transporter activity"/>
    <property type="evidence" value="ECO:0007669"/>
    <property type="project" value="TreeGrafter"/>
</dbReference>
<organism evidence="12 13">
    <name type="scientific">Orchesella cincta</name>
    <name type="common">Springtail</name>
    <name type="synonym">Podura cincta</name>
    <dbReference type="NCBI Taxonomy" id="48709"/>
    <lineage>
        <taxon>Eukaryota</taxon>
        <taxon>Metazoa</taxon>
        <taxon>Ecdysozoa</taxon>
        <taxon>Arthropoda</taxon>
        <taxon>Hexapoda</taxon>
        <taxon>Collembola</taxon>
        <taxon>Entomobryomorpha</taxon>
        <taxon>Entomobryoidea</taxon>
        <taxon>Orchesellidae</taxon>
        <taxon>Orchesellinae</taxon>
        <taxon>Orchesella</taxon>
    </lineage>
</organism>
<dbReference type="InterPro" id="IPR037272">
    <property type="entry name" value="SNS_sf"/>
</dbReference>
<feature type="transmembrane region" description="Helical" evidence="11">
    <location>
        <begin position="289"/>
        <end position="308"/>
    </location>
</feature>
<evidence type="ECO:0000256" key="8">
    <source>
        <dbReference type="PIRSR" id="PIRSR600175-1"/>
    </source>
</evidence>
<protein>
    <submittedName>
        <fullName evidence="12">Sodium-dependent serotonin transporter</fullName>
    </submittedName>
</protein>
<dbReference type="EMBL" id="LJIJ01000037">
    <property type="protein sequence ID" value="ODN04698.1"/>
    <property type="molecule type" value="Genomic_DNA"/>
</dbReference>
<comment type="caution">
    <text evidence="12">The sequence shown here is derived from an EMBL/GenBank/DDBJ whole genome shotgun (WGS) entry which is preliminary data.</text>
</comment>
<feature type="region of interest" description="Disordered" evidence="10">
    <location>
        <begin position="1109"/>
        <end position="1162"/>
    </location>
</feature>
<dbReference type="SUPFAM" id="SSF161070">
    <property type="entry name" value="SNF-like"/>
    <property type="match status" value="1"/>
</dbReference>
<feature type="disulfide bond" evidence="9">
    <location>
        <begin position="228"/>
        <end position="238"/>
    </location>
</feature>
<feature type="transmembrane region" description="Helical" evidence="11">
    <location>
        <begin position="626"/>
        <end position="652"/>
    </location>
</feature>
<evidence type="ECO:0000256" key="11">
    <source>
        <dbReference type="SAM" id="Phobius"/>
    </source>
</evidence>
<feature type="transmembrane region" description="Helical" evidence="11">
    <location>
        <begin position="403"/>
        <end position="422"/>
    </location>
</feature>
<dbReference type="GO" id="GO:0005283">
    <property type="term" value="F:amino acid:sodium symporter activity"/>
    <property type="evidence" value="ECO:0007669"/>
    <property type="project" value="TreeGrafter"/>
</dbReference>
<keyword evidence="4 11" id="KW-0812">Transmembrane</keyword>
<keyword evidence="13" id="KW-1185">Reference proteome</keyword>
<accession>A0A1D2NHF3</accession>
<keyword evidence="9" id="KW-1015">Disulfide bond</keyword>
<sequence>MQVSEDEMIARLQLAVNDMHLHRPQSSIETEVEMWHATLEKEQKAYDESGAPKFKYKWFRKNRYLMVKNHPLYGTRYENHRKSESRLEYFKLGVNIDERFVIMGDEIRFKHFDIYDHTSYSDHWKTDSHTLFATMALICSANSFIRFPMACYANGGSTIGQPLLYFEMAIGQYSLNGPNGFGKLHPYAKGIPYAAAFMCIVFGTAKSVMLAYCMLYPLISLTASTGKCDSIWNRYSNCISYENFEETPEKIWAHRRKDTKSKSVFSTELFFREAVLNSDWETKIPFRNLHWKLVIAYCLVCAIAYIPIHYNLTGRTMKKWLRYCLILPIMVSIVFLHQSFGRGGIYQAAEYFLSIDTQHVSALSLWSESFDLMLGTLGIGYGYHWSISGRTPFSYRNTYKDSWIICGCSMLFGMIGSLVMFLETGIVGELTGDTSHFHVFEERLGISFVCYSGALLKLGRNTSIFVSLFFFVFIIYGMWSQIITADIILRWIEHGHIIRGKVHRVVERKTSSIFIVIGVQLAIISPTKLVFPRKEAASVLDAENIFGGSFAAYTVVLAELVTVVYLYGFARFLVDLEIMIKRPLPVLFQIQIRYVVFPAIGIFIVPMIINVYAVPSIYADRNAIGWIFYVGVAENIAPITILVTFGILGVLAERNQSGNQVHPEPLRYGTYNGMGKRFDPRFVARRDAPSQQSHNRILRSETYYVTEHNMQYIFQAQKVVENEFKKLLNFKRVQARWLHLMLLWISFRHITSFAAAAQRVLLYRKNEYNKLDTEFLVKTLEQIVNFKFYSAMRKLQRMPVNELLPFMVEQLIQLTITHSDEFATSESGSSSSDNSGDQASSDSSDENEIHSLLTGKLDNSPEESRLLMTIRLKKGLGIPYIGELNLLKYLRRERAKRERQRSVWAANDPLPVDQFVPISIYRDDELLLKTVFHAVVVEGNGHFVLKKLPIPRPPTIRVTKKFLKSQPGKYFSQKVTQVVTKRMRRNIPQIVEKRNPEVWSKRKLKRHLWRVADRLDEDVYDFLDRLLTCIIVVLDNNDEFNTLSSQHRRENTYLTQTARRHVPPEEAPQPQLTVYKGEYQMTTYGALTFRQLQQKKWLDTLRRQPADILYHSDGSDGSSVESEELKSSSGSSSSVSLIDNDMDDELSMGSFSSGGGGSISRPSPRLPIAKYMLANETLQVRDKKSLAFKLKVDATPTMPNLWISPHKVKHISSRQWQRNQRKRSVSEPDSDYRPGELYLHGVVDRLAELSIDADKAEEDSDLDSEMIGVRKAISLQSLRYLRDSDIKSVKFNIKQGELVAIPNVDLAKKKQEEKLANDKTTGLKYLSYAKTLVVYEGSLSSDDISIGENSAMQSSWNLGTTEPMDKLNNSLKKDSETISPGRSAKTNLNVPRPTTLTFRKRSRRNSLDLNRMRFS</sequence>
<dbReference type="PANTHER" id="PTHR11616:SF295">
    <property type="entry name" value="SODIUM: NEUROTRANSMITTER SYMPORTER FAMILY"/>
    <property type="match status" value="1"/>
</dbReference>
<feature type="binding site" evidence="8">
    <location>
        <position position="480"/>
    </location>
    <ligand>
        <name>Na(+)</name>
        <dbReference type="ChEBI" id="CHEBI:29101"/>
        <label>1</label>
    </ligand>
</feature>
<feature type="transmembrane region" description="Helical" evidence="11">
    <location>
        <begin position="360"/>
        <end position="383"/>
    </location>
</feature>
<dbReference type="PANTHER" id="PTHR11616">
    <property type="entry name" value="SODIUM/CHLORIDE DEPENDENT TRANSPORTER"/>
    <property type="match status" value="1"/>
</dbReference>
<keyword evidence="7 11" id="KW-0472">Membrane</keyword>
<dbReference type="GO" id="GO:0089718">
    <property type="term" value="P:amino acid import across plasma membrane"/>
    <property type="evidence" value="ECO:0007669"/>
    <property type="project" value="TreeGrafter"/>
</dbReference>
<dbReference type="GO" id="GO:0046872">
    <property type="term" value="F:metal ion binding"/>
    <property type="evidence" value="ECO:0007669"/>
    <property type="project" value="UniProtKB-KW"/>
</dbReference>
<feature type="transmembrane region" description="Helical" evidence="11">
    <location>
        <begin position="551"/>
        <end position="574"/>
    </location>
</feature>
<evidence type="ECO:0000256" key="3">
    <source>
        <dbReference type="ARBA" id="ARBA00022448"/>
    </source>
</evidence>
<evidence type="ECO:0000256" key="9">
    <source>
        <dbReference type="PIRSR" id="PIRSR600175-2"/>
    </source>
</evidence>
<keyword evidence="8" id="KW-0479">Metal-binding</keyword>
<dbReference type="STRING" id="48709.A0A1D2NHF3"/>
<dbReference type="InterPro" id="IPR000175">
    <property type="entry name" value="Na/ntran_symport"/>
</dbReference>
<comment type="subcellular location">
    <subcellularLocation>
        <location evidence="1">Membrane</location>
        <topology evidence="1">Multi-pass membrane protein</topology>
    </subcellularLocation>
</comment>
<dbReference type="Pfam" id="PF00209">
    <property type="entry name" value="SNF"/>
    <property type="match status" value="1"/>
</dbReference>